<organism evidence="8 9">
    <name type="scientific">Naegleria fowleri</name>
    <name type="common">Brain eating amoeba</name>
    <dbReference type="NCBI Taxonomy" id="5763"/>
    <lineage>
        <taxon>Eukaryota</taxon>
        <taxon>Discoba</taxon>
        <taxon>Heterolobosea</taxon>
        <taxon>Tetramitia</taxon>
        <taxon>Eutetramitia</taxon>
        <taxon>Vahlkampfiidae</taxon>
        <taxon>Naegleria</taxon>
    </lineage>
</organism>
<dbReference type="Proteomes" id="UP000444721">
    <property type="component" value="Unassembled WGS sequence"/>
</dbReference>
<dbReference type="PROSITE" id="PS51180">
    <property type="entry name" value="BRO1"/>
    <property type="match status" value="1"/>
</dbReference>
<keyword evidence="3" id="KW-0963">Cytoplasm</keyword>
<feature type="compositionally biased region" description="Low complexity" evidence="6">
    <location>
        <begin position="757"/>
        <end position="787"/>
    </location>
</feature>
<dbReference type="OMA" id="VSHAEEM"/>
<evidence type="ECO:0000256" key="4">
    <source>
        <dbReference type="ARBA" id="ARBA00022753"/>
    </source>
</evidence>
<keyword evidence="9" id="KW-1185">Reference proteome</keyword>
<evidence type="ECO:0000313" key="9">
    <source>
        <dbReference type="Proteomes" id="UP000444721"/>
    </source>
</evidence>
<dbReference type="Gene3D" id="1.20.140.50">
    <property type="entry name" value="alix/aip1 like domains"/>
    <property type="match status" value="1"/>
</dbReference>
<evidence type="ECO:0000256" key="5">
    <source>
        <dbReference type="SAM" id="Coils"/>
    </source>
</evidence>
<dbReference type="Pfam" id="PF13949">
    <property type="entry name" value="ALIX_LYPXL_bnd"/>
    <property type="match status" value="1"/>
</dbReference>
<dbReference type="RefSeq" id="XP_044559498.1">
    <property type="nucleotide sequence ID" value="XM_044709874.1"/>
</dbReference>
<gene>
    <name evidence="8" type="ORF">FDP41_006259</name>
</gene>
<dbReference type="PANTHER" id="PTHR23030:SF30">
    <property type="entry name" value="TYROSINE-PROTEIN PHOSPHATASE NON-RECEPTOR TYPE 23"/>
    <property type="match status" value="1"/>
</dbReference>
<dbReference type="Gene3D" id="1.20.120.560">
    <property type="entry name" value="alix/aip1 in complex with the ypdl late domain"/>
    <property type="match status" value="1"/>
</dbReference>
<dbReference type="PANTHER" id="PTHR23030">
    <property type="entry name" value="PCD6 INTERACTING PROTEIN-RELATED"/>
    <property type="match status" value="1"/>
</dbReference>
<evidence type="ECO:0000256" key="2">
    <source>
        <dbReference type="ARBA" id="ARBA00004496"/>
    </source>
</evidence>
<evidence type="ECO:0000256" key="6">
    <source>
        <dbReference type="SAM" id="MobiDB-lite"/>
    </source>
</evidence>
<dbReference type="SMART" id="SM01041">
    <property type="entry name" value="BRO1"/>
    <property type="match status" value="1"/>
</dbReference>
<comment type="subcellular location">
    <subcellularLocation>
        <location evidence="2">Cytoplasm</location>
    </subcellularLocation>
    <subcellularLocation>
        <location evidence="1">Endosome</location>
    </subcellularLocation>
</comment>
<dbReference type="VEuPathDB" id="AmoebaDB:NF0090240"/>
<dbReference type="AlphaFoldDB" id="A0A6A5BMJ1"/>
<dbReference type="OrthoDB" id="64867at2759"/>
<dbReference type="GeneID" id="68113477"/>
<dbReference type="EMBL" id="VFQX01000051">
    <property type="protein sequence ID" value="KAF0974785.1"/>
    <property type="molecule type" value="Genomic_DNA"/>
</dbReference>
<reference evidence="8 9" key="1">
    <citation type="journal article" date="2019" name="Sci. Rep.">
        <title>Nanopore sequencing improves the draft genome of the human pathogenic amoeba Naegleria fowleri.</title>
        <authorList>
            <person name="Liechti N."/>
            <person name="Schurch N."/>
            <person name="Bruggmann R."/>
            <person name="Wittwer M."/>
        </authorList>
    </citation>
    <scope>NUCLEOTIDE SEQUENCE [LARGE SCALE GENOMIC DNA]</scope>
    <source>
        <strain evidence="8 9">ATCC 30894</strain>
    </source>
</reference>
<feature type="coiled-coil region" evidence="5">
    <location>
        <begin position="463"/>
        <end position="490"/>
    </location>
</feature>
<dbReference type="CDD" id="cd09246">
    <property type="entry name" value="BRO1_Alix_like_1"/>
    <property type="match status" value="1"/>
</dbReference>
<dbReference type="GO" id="GO:0005768">
    <property type="term" value="C:endosome"/>
    <property type="evidence" value="ECO:0007669"/>
    <property type="project" value="UniProtKB-SubCell"/>
</dbReference>
<keyword evidence="4" id="KW-0967">Endosome</keyword>
<dbReference type="Pfam" id="PF03097">
    <property type="entry name" value="BRO1"/>
    <property type="match status" value="1"/>
</dbReference>
<evidence type="ECO:0000256" key="3">
    <source>
        <dbReference type="ARBA" id="ARBA00022490"/>
    </source>
</evidence>
<dbReference type="VEuPathDB" id="AmoebaDB:NfTy_077090"/>
<feature type="domain" description="BRO1" evidence="7">
    <location>
        <begin position="9"/>
        <end position="394"/>
    </location>
</feature>
<dbReference type="VEuPathDB" id="AmoebaDB:FDP41_006259"/>
<sequence>MSNSNSTTPSYFKPLEIKTLLTKKTDHLDLVKPLSKFISIQYGENILRDYETPIAAIQQRRNEMRNLQERSEGSRDLCIRYAIDVMQLANHFPIDTGVQRIQLSFSWYDSFSRARTSQGNSNFEIANVLFNSAVLSHQLGCAQNRNSEEGCLEAAKHFQIAAGLFSYIQKKVCPNIVEKLNLDLTTEVLECLILLSLANAQQCICEKAHKKNMKISILSKLYMGASHSFKLAAEVIDSSQTTKNLFDKTWKSYLRFCQFYYEAFASYLIAIELHEQMSIGKEITRIIHAQNCLVDCSEQTRSISAMLKMAMDELNTILDRLYQTAQLENSKIYHDRVPELKDLELVEAKSMAKIQEVNDLSELLKEKTIADPFFNLFPIPVMEAKQKFDENLKKRMNEVFRQAREHREYIRNELSKMGLPGSIMMVDQKSGFPEDVHTKIAKIKLEGGINRLYELKQTLDEMSQETKTQLESITKKLDEEQKEDEECRLQYGANRWPRLESSKLTFNLRKQISDYQQKLKIAINSDSLIEKKINENSEVFKLLALDPNSLNDKMPQSLSQLNESSSQFGKSFSDLKLYLAQLDDLLDQELQIETSIANSIKLQDKEIELKLLSSQSNLESTVQQLLSEQESKFRELLIDFPQKENTYLQSIQESNRLFEQHRSQNSLQAQREQLLQFVYNGINKHYEIASNLQEGITFYTTMQDITRKLMNRVDDFIFARKTEKQDIMLNIQQQLSGVTIDPQYNYMAMSQSGGGIQSRTQMSSSLSSLSSSNPTTTTNTTTIQPQSYTMPNVAYTTQPTPPTPQQYQQQPQYMQQGGGAFGQYGQVPPQFVPQQQPYYNPNVYQQPQYQQQQQPPYRRQ</sequence>
<accession>A0A6A5BMJ1</accession>
<dbReference type="InterPro" id="IPR025304">
    <property type="entry name" value="ALIX_V_dom"/>
</dbReference>
<feature type="compositionally biased region" description="Low complexity" evidence="6">
    <location>
        <begin position="805"/>
        <end position="815"/>
    </location>
</feature>
<feature type="compositionally biased region" description="Low complexity" evidence="6">
    <location>
        <begin position="823"/>
        <end position="860"/>
    </location>
</feature>
<dbReference type="InterPro" id="IPR038499">
    <property type="entry name" value="BRO1_sf"/>
</dbReference>
<protein>
    <recommendedName>
        <fullName evidence="7">BRO1 domain-containing protein</fullName>
    </recommendedName>
</protein>
<evidence type="ECO:0000256" key="1">
    <source>
        <dbReference type="ARBA" id="ARBA00004177"/>
    </source>
</evidence>
<proteinExistence type="predicted"/>
<comment type="caution">
    <text evidence="8">The sequence shown here is derived from an EMBL/GenBank/DDBJ whole genome shotgun (WGS) entry which is preliminary data.</text>
</comment>
<dbReference type="InterPro" id="IPR004328">
    <property type="entry name" value="BRO1_dom"/>
</dbReference>
<evidence type="ECO:0000313" key="8">
    <source>
        <dbReference type="EMBL" id="KAF0974785.1"/>
    </source>
</evidence>
<keyword evidence="5" id="KW-0175">Coiled coil</keyword>
<dbReference type="GO" id="GO:0043328">
    <property type="term" value="P:protein transport to vacuole involved in ubiquitin-dependent protein catabolic process via the multivesicular body sorting pathway"/>
    <property type="evidence" value="ECO:0007669"/>
    <property type="project" value="TreeGrafter"/>
</dbReference>
<dbReference type="Gene3D" id="1.25.40.280">
    <property type="entry name" value="alix/aip1 like domains"/>
    <property type="match status" value="1"/>
</dbReference>
<evidence type="ECO:0000259" key="7">
    <source>
        <dbReference type="PROSITE" id="PS51180"/>
    </source>
</evidence>
<name>A0A6A5BMJ1_NAEFO</name>
<feature type="region of interest" description="Disordered" evidence="6">
    <location>
        <begin position="751"/>
        <end position="860"/>
    </location>
</feature>